<sequence length="322" mass="34926">MLGKIGAAWDNTGKTAQNAGSAGMLGFVVNPVAGNGRGLLVWKCLEKELVRRRISFRVKMTKKPGEAKNLVVLLLKKEEVSKIIAVGGDGTVSEVINGIEEAGKACPFGHIPAGSGNDFARGHSLASDPVVALEHILQDRGNKRIDLFHVNSQIAVNAVGAGFDGEVAKVTNEAGYKRWLNRLRLGMVAYFISVIRVLFTYRPCSVKLKVDDQEIKLDQVWLIAVANIPNYGGGMLICPNAIPDDGKAEVCVVCNVTRWSLLRAFPLIYKGAHVSHPGVQFFQGRRIVIEAEKELIVHADGEVIAATPVTIEVAPQRQVIYL</sequence>
<keyword evidence="4" id="KW-0808">Transferase</keyword>
<dbReference type="Proteomes" id="UP001056500">
    <property type="component" value="Chromosome"/>
</dbReference>
<evidence type="ECO:0000256" key="3">
    <source>
        <dbReference type="ARBA" id="ARBA00022516"/>
    </source>
</evidence>
<name>A0ABY4WGF4_9BACL</name>
<keyword evidence="12" id="KW-1208">Phospholipid metabolism</keyword>
<dbReference type="Pfam" id="PF19279">
    <property type="entry name" value="YegS_C"/>
    <property type="match status" value="1"/>
</dbReference>
<dbReference type="NCBIfam" id="TIGR00147">
    <property type="entry name" value="YegS/Rv2252/BmrU family lipid kinase"/>
    <property type="match status" value="1"/>
</dbReference>
<keyword evidence="15" id="KW-1185">Reference proteome</keyword>
<dbReference type="SUPFAM" id="SSF111331">
    <property type="entry name" value="NAD kinase/diacylglycerol kinase-like"/>
    <property type="match status" value="1"/>
</dbReference>
<dbReference type="InterPro" id="IPR050187">
    <property type="entry name" value="Lipid_Phosphate_FormReg"/>
</dbReference>
<evidence type="ECO:0000256" key="12">
    <source>
        <dbReference type="ARBA" id="ARBA00023264"/>
    </source>
</evidence>
<evidence type="ECO:0000256" key="5">
    <source>
        <dbReference type="ARBA" id="ARBA00022723"/>
    </source>
</evidence>
<evidence type="ECO:0000256" key="8">
    <source>
        <dbReference type="ARBA" id="ARBA00022840"/>
    </source>
</evidence>
<keyword evidence="3" id="KW-0444">Lipid biosynthesis</keyword>
<comment type="cofactor">
    <cofactor evidence="1">
        <name>Mg(2+)</name>
        <dbReference type="ChEBI" id="CHEBI:18420"/>
    </cofactor>
</comment>
<dbReference type="Gene3D" id="2.60.200.40">
    <property type="match status" value="1"/>
</dbReference>
<evidence type="ECO:0000256" key="11">
    <source>
        <dbReference type="ARBA" id="ARBA00023209"/>
    </source>
</evidence>
<keyword evidence="6" id="KW-0547">Nucleotide-binding</keyword>
<evidence type="ECO:0000256" key="7">
    <source>
        <dbReference type="ARBA" id="ARBA00022777"/>
    </source>
</evidence>
<evidence type="ECO:0000256" key="1">
    <source>
        <dbReference type="ARBA" id="ARBA00001946"/>
    </source>
</evidence>
<comment type="similarity">
    <text evidence="2">Belongs to the diacylglycerol/lipid kinase family.</text>
</comment>
<dbReference type="RefSeq" id="WP_251872879.1">
    <property type="nucleotide sequence ID" value="NZ_CP098755.1"/>
</dbReference>
<dbReference type="EMBL" id="CP098755">
    <property type="protein sequence ID" value="USG65789.1"/>
    <property type="molecule type" value="Genomic_DNA"/>
</dbReference>
<evidence type="ECO:0000256" key="9">
    <source>
        <dbReference type="ARBA" id="ARBA00022842"/>
    </source>
</evidence>
<reference evidence="14" key="1">
    <citation type="submission" date="2022-06" db="EMBL/GenBank/DDBJ databases">
        <title>Genome sequencing of Brevibacillus sp. BB3-R1.</title>
        <authorList>
            <person name="Heo J."/>
            <person name="Lee D."/>
            <person name="Won M."/>
            <person name="Han B.-H."/>
            <person name="Hong S.-B."/>
            <person name="Kwon S.-W."/>
        </authorList>
    </citation>
    <scope>NUCLEOTIDE SEQUENCE</scope>
    <source>
        <strain evidence="14">BB3-R1</strain>
    </source>
</reference>
<feature type="domain" description="DAGKc" evidence="13">
    <location>
        <begin position="20"/>
        <end position="154"/>
    </location>
</feature>
<keyword evidence="5" id="KW-0479">Metal-binding</keyword>
<evidence type="ECO:0000256" key="2">
    <source>
        <dbReference type="ARBA" id="ARBA00005983"/>
    </source>
</evidence>
<dbReference type="PROSITE" id="PS50146">
    <property type="entry name" value="DAGK"/>
    <property type="match status" value="1"/>
</dbReference>
<dbReference type="InterPro" id="IPR045540">
    <property type="entry name" value="YegS/DAGK_C"/>
</dbReference>
<evidence type="ECO:0000256" key="10">
    <source>
        <dbReference type="ARBA" id="ARBA00023098"/>
    </source>
</evidence>
<evidence type="ECO:0000256" key="6">
    <source>
        <dbReference type="ARBA" id="ARBA00022741"/>
    </source>
</evidence>
<accession>A0ABY4WGF4</accession>
<keyword evidence="11" id="KW-0594">Phospholipid biosynthesis</keyword>
<dbReference type="InterPro" id="IPR016064">
    <property type="entry name" value="NAD/diacylglycerol_kinase_sf"/>
</dbReference>
<dbReference type="InterPro" id="IPR017438">
    <property type="entry name" value="ATP-NAD_kinase_N"/>
</dbReference>
<evidence type="ECO:0000313" key="14">
    <source>
        <dbReference type="EMBL" id="USG65789.1"/>
    </source>
</evidence>
<protein>
    <submittedName>
        <fullName evidence="14">Diacylglycerol kinase family lipid kinase</fullName>
    </submittedName>
</protein>
<keyword evidence="8" id="KW-0067">ATP-binding</keyword>
<gene>
    <name evidence="14" type="ORF">NDK47_27455</name>
</gene>
<evidence type="ECO:0000256" key="4">
    <source>
        <dbReference type="ARBA" id="ARBA00022679"/>
    </source>
</evidence>
<dbReference type="SMART" id="SM00046">
    <property type="entry name" value="DAGKc"/>
    <property type="match status" value="1"/>
</dbReference>
<keyword evidence="7 14" id="KW-0418">Kinase</keyword>
<proteinExistence type="inferred from homology"/>
<dbReference type="PANTHER" id="PTHR12358">
    <property type="entry name" value="SPHINGOSINE KINASE"/>
    <property type="match status" value="1"/>
</dbReference>
<dbReference type="InterPro" id="IPR001206">
    <property type="entry name" value="Diacylglycerol_kinase_cat_dom"/>
</dbReference>
<dbReference type="InterPro" id="IPR005218">
    <property type="entry name" value="Diacylglycerol/lipid_kinase"/>
</dbReference>
<organism evidence="14 15">
    <name type="scientific">Brevibacillus ruminantium</name>
    <dbReference type="NCBI Taxonomy" id="2950604"/>
    <lineage>
        <taxon>Bacteria</taxon>
        <taxon>Bacillati</taxon>
        <taxon>Bacillota</taxon>
        <taxon>Bacilli</taxon>
        <taxon>Bacillales</taxon>
        <taxon>Paenibacillaceae</taxon>
        <taxon>Brevibacillus</taxon>
    </lineage>
</organism>
<dbReference type="GO" id="GO:0016301">
    <property type="term" value="F:kinase activity"/>
    <property type="evidence" value="ECO:0007669"/>
    <property type="project" value="UniProtKB-KW"/>
</dbReference>
<evidence type="ECO:0000313" key="15">
    <source>
        <dbReference type="Proteomes" id="UP001056500"/>
    </source>
</evidence>
<dbReference type="Pfam" id="PF00781">
    <property type="entry name" value="DAGK_cat"/>
    <property type="match status" value="1"/>
</dbReference>
<dbReference type="PANTHER" id="PTHR12358:SF106">
    <property type="entry name" value="LIPID KINASE YEGS"/>
    <property type="match status" value="1"/>
</dbReference>
<keyword evidence="10" id="KW-0443">Lipid metabolism</keyword>
<dbReference type="Gene3D" id="3.40.50.10330">
    <property type="entry name" value="Probable inorganic polyphosphate/atp-NAD kinase, domain 1"/>
    <property type="match status" value="1"/>
</dbReference>
<evidence type="ECO:0000259" key="13">
    <source>
        <dbReference type="PROSITE" id="PS50146"/>
    </source>
</evidence>
<keyword evidence="9" id="KW-0460">Magnesium</keyword>